<dbReference type="Gramene" id="TraesJAG1A03G00016120.1">
    <property type="protein sequence ID" value="TraesJAG1A03G00016120.1"/>
    <property type="gene ID" value="TraesJAG1A03G00016120"/>
</dbReference>
<dbReference type="KEGG" id="taes:123080794"/>
<dbReference type="EnsemblPlants" id="TraesCS1A02G047400.1">
    <property type="protein sequence ID" value="TraesCS1A02G047400.1"/>
    <property type="gene ID" value="TraesCS1A02G047400"/>
</dbReference>
<feature type="transmembrane region" description="Helical" evidence="2">
    <location>
        <begin position="34"/>
        <end position="53"/>
    </location>
</feature>
<dbReference type="PANTHER" id="PTHR35463:SF10">
    <property type="entry name" value="TRANSMEMBRANE PROTEIN"/>
    <property type="match status" value="1"/>
</dbReference>
<name>A0A3B5XVF8_WHEAT</name>
<evidence type="ECO:0000256" key="1">
    <source>
        <dbReference type="SAM" id="MobiDB-lite"/>
    </source>
</evidence>
<dbReference type="Gramene" id="TraesWEE_scaffold_191415_01G000100.1">
    <property type="protein sequence ID" value="TraesWEE_scaffold_191415_01G000100.1"/>
    <property type="gene ID" value="TraesWEE_scaffold_191415_01G000100"/>
</dbReference>
<feature type="compositionally biased region" description="Basic and acidic residues" evidence="1">
    <location>
        <begin position="130"/>
        <end position="142"/>
    </location>
</feature>
<proteinExistence type="predicted"/>
<dbReference type="GeneID" id="123080794"/>
<dbReference type="RefSeq" id="XP_044359714.1">
    <property type="nucleotide sequence ID" value="XM_044503779.1"/>
</dbReference>
<feature type="region of interest" description="Disordered" evidence="1">
    <location>
        <begin position="1"/>
        <end position="21"/>
    </location>
</feature>
<dbReference type="OMA" id="WANLAWM"/>
<sequence>MADARDTAATSTDDHHNGGRAAAALPVEKGGTTISITIVLLALLVASVAAFLMSSPSSRMEAPDVRGGSRSGAEPVEQAVGHGGTPGFNSRLDAFRTWAKLTWMKLQRPRSDDPRYDAGGNGIAGSAAEATKKSLEMGKETAEQAAATAAGVAKDTVKGVAAPNSDAEL</sequence>
<evidence type="ECO:0000313" key="3">
    <source>
        <dbReference type="EnsemblPlants" id="TraesCS1A02G047400.1"/>
    </source>
</evidence>
<dbReference type="Gramene" id="TraesLAC1A03G00017340.1">
    <property type="protein sequence ID" value="TraesLAC1A03G00017340.1"/>
    <property type="gene ID" value="TraesLAC1A03G00017340"/>
</dbReference>
<dbReference type="Proteomes" id="UP000019116">
    <property type="component" value="Chromosome 1A"/>
</dbReference>
<dbReference type="PaxDb" id="4565-Traes_1AS_9B0AFF865.1"/>
<dbReference type="OrthoDB" id="694474at2759"/>
<reference evidence="3" key="2">
    <citation type="submission" date="2018-10" db="UniProtKB">
        <authorList>
            <consortium name="EnsemblPlants"/>
        </authorList>
    </citation>
    <scope>IDENTIFICATION</scope>
</reference>
<dbReference type="Gramene" id="TraesCLE_scaffold_135957_01G000100.1">
    <property type="protein sequence ID" value="TraesCLE_scaffold_135957_01G000100.1"/>
    <property type="gene ID" value="TraesCLE_scaffold_135957_01G000100"/>
</dbReference>
<protein>
    <submittedName>
        <fullName evidence="3">Uncharacterized protein</fullName>
    </submittedName>
</protein>
<organism evidence="3">
    <name type="scientific">Triticum aestivum</name>
    <name type="common">Wheat</name>
    <dbReference type="NCBI Taxonomy" id="4565"/>
    <lineage>
        <taxon>Eukaryota</taxon>
        <taxon>Viridiplantae</taxon>
        <taxon>Streptophyta</taxon>
        <taxon>Embryophyta</taxon>
        <taxon>Tracheophyta</taxon>
        <taxon>Spermatophyta</taxon>
        <taxon>Magnoliopsida</taxon>
        <taxon>Liliopsida</taxon>
        <taxon>Poales</taxon>
        <taxon>Poaceae</taxon>
        <taxon>BOP clade</taxon>
        <taxon>Pooideae</taxon>
        <taxon>Triticodae</taxon>
        <taxon>Triticeae</taxon>
        <taxon>Triticinae</taxon>
        <taxon>Triticum</taxon>
    </lineage>
</organism>
<gene>
    <name evidence="3" type="primary">LOC123080794</name>
</gene>
<feature type="region of interest" description="Disordered" evidence="1">
    <location>
        <begin position="109"/>
        <end position="147"/>
    </location>
</feature>
<dbReference type="Gramene" id="TraesJUL1A03G00017060.1">
    <property type="protein sequence ID" value="TraesJUL1A03G00017060.1"/>
    <property type="gene ID" value="TraesJUL1A03G00017060"/>
</dbReference>
<dbReference type="Gramene" id="TraesROB_scaffold_147861_01G000100.1">
    <property type="protein sequence ID" value="TraesROB_scaffold_147861_01G000100.1"/>
    <property type="gene ID" value="TraesROB_scaffold_147861_01G000100"/>
</dbReference>
<dbReference type="Gramene" id="TraesPARA_EIv1.0_0091360.1">
    <property type="protein sequence ID" value="TraesPARA_EIv1.0_0091360.1.CDS"/>
    <property type="gene ID" value="TraesPARA_EIv1.0_0091360"/>
</dbReference>
<dbReference type="Gramene" id="TraesCS1A03G0114600.1">
    <property type="protein sequence ID" value="TraesCS1A03G0114600.1.CDS"/>
    <property type="gene ID" value="TraesCS1A03G0114600"/>
</dbReference>
<dbReference type="Gramene" id="TraesSYM1A03G00016530.1">
    <property type="protein sequence ID" value="TraesSYM1A03G00016530.1"/>
    <property type="gene ID" value="TraesSYM1A03G00016530"/>
</dbReference>
<dbReference type="Gramene" id="TraesARI1A03G00016090.1">
    <property type="protein sequence ID" value="TraesARI1A03G00016090.1"/>
    <property type="gene ID" value="TraesARI1A03G00016090"/>
</dbReference>
<evidence type="ECO:0000313" key="4">
    <source>
        <dbReference type="Proteomes" id="UP000019116"/>
    </source>
</evidence>
<feature type="compositionally biased region" description="Basic and acidic residues" evidence="1">
    <location>
        <begin position="1"/>
        <end position="17"/>
    </location>
</feature>
<reference evidence="3" key="1">
    <citation type="submission" date="2018-08" db="EMBL/GenBank/DDBJ databases">
        <authorList>
            <person name="Rossello M."/>
        </authorList>
    </citation>
    <scope>NUCLEOTIDE SEQUENCE [LARGE SCALE GENOMIC DNA]</scope>
    <source>
        <strain evidence="3">cv. Chinese Spring</strain>
    </source>
</reference>
<evidence type="ECO:0000256" key="2">
    <source>
        <dbReference type="SAM" id="Phobius"/>
    </source>
</evidence>
<dbReference type="Gramene" id="TraesCAD_scaffold_099958_01G000100.1">
    <property type="protein sequence ID" value="TraesCAD_scaffold_099958_01G000100.1"/>
    <property type="gene ID" value="TraesCAD_scaffold_099958_01G000100"/>
</dbReference>
<dbReference type="Gramene" id="TraesRN1A0100132600.1">
    <property type="protein sequence ID" value="TraesRN1A0100132600.1"/>
    <property type="gene ID" value="TraesRN1A0100132600"/>
</dbReference>
<keyword evidence="2" id="KW-0812">Transmembrane</keyword>
<keyword evidence="2" id="KW-1133">Transmembrane helix</keyword>
<dbReference type="AlphaFoldDB" id="A0A3B5XVF8"/>
<keyword evidence="2" id="KW-0472">Membrane</keyword>
<dbReference type="STRING" id="4565.A0A3B5XVF8"/>
<dbReference type="Gramene" id="TraesMAC1A03G00016020.1">
    <property type="protein sequence ID" value="TraesMAC1A03G00016020.1"/>
    <property type="gene ID" value="TraesMAC1A03G00016020"/>
</dbReference>
<accession>A0A3B5XVF8</accession>
<keyword evidence="4" id="KW-1185">Reference proteome</keyword>
<dbReference type="SMR" id="A0A3B5XVF8"/>
<feature type="region of interest" description="Disordered" evidence="1">
    <location>
        <begin position="57"/>
        <end position="87"/>
    </location>
</feature>
<dbReference type="PANTHER" id="PTHR35463">
    <property type="entry name" value="TRANSMEMBRANE PROTEIN"/>
    <property type="match status" value="1"/>
</dbReference>
<dbReference type="Gramene" id="TraesCS1A02G047400.1">
    <property type="protein sequence ID" value="TraesCS1A02G047400.1"/>
    <property type="gene ID" value="TraesCS1A02G047400"/>
</dbReference>